<dbReference type="STRING" id="268407.PWYN_25640"/>
<name>A0A098M8S9_9BACL</name>
<reference evidence="1 2" key="2">
    <citation type="submission" date="2014-10" db="EMBL/GenBank/DDBJ databases">
        <title>Comparative genomics of the Paenibacillus odorifer group.</title>
        <authorList>
            <person name="Tsai Y.-C."/>
            <person name="Martin N."/>
            <person name="Korlach J."/>
            <person name="Wiedmann M."/>
        </authorList>
    </citation>
    <scope>NUCLEOTIDE SEQUENCE [LARGE SCALE GENOMIC DNA]</scope>
    <source>
        <strain evidence="1 2">DSM 18334</strain>
    </source>
</reference>
<comment type="caution">
    <text evidence="1">The sequence shown here is derived from an EMBL/GenBank/DDBJ whole genome shotgun (WGS) entry which is preliminary data.</text>
</comment>
<protein>
    <submittedName>
        <fullName evidence="1">Uncharacterized protein</fullName>
    </submittedName>
</protein>
<organism evidence="1 2">
    <name type="scientific">Paenibacillus wynnii</name>
    <dbReference type="NCBI Taxonomy" id="268407"/>
    <lineage>
        <taxon>Bacteria</taxon>
        <taxon>Bacillati</taxon>
        <taxon>Bacillota</taxon>
        <taxon>Bacilli</taxon>
        <taxon>Bacillales</taxon>
        <taxon>Paenibacillaceae</taxon>
        <taxon>Paenibacillus</taxon>
    </lineage>
</organism>
<evidence type="ECO:0000313" key="1">
    <source>
        <dbReference type="EMBL" id="KGE17932.1"/>
    </source>
</evidence>
<accession>A0A098M8S9</accession>
<reference evidence="1 2" key="1">
    <citation type="submission" date="2014-08" db="EMBL/GenBank/DDBJ databases">
        <authorList>
            <person name="den Bakker H.C."/>
        </authorList>
    </citation>
    <scope>NUCLEOTIDE SEQUENCE [LARGE SCALE GENOMIC DNA]</scope>
    <source>
        <strain evidence="1 2">DSM 18334</strain>
    </source>
</reference>
<dbReference type="OrthoDB" id="2631753at2"/>
<proteinExistence type="predicted"/>
<dbReference type="eggNOG" id="ENOG5030R4S">
    <property type="taxonomic scope" value="Bacteria"/>
</dbReference>
<dbReference type="Proteomes" id="UP000029734">
    <property type="component" value="Unassembled WGS sequence"/>
</dbReference>
<dbReference type="RefSeq" id="WP_036657459.1">
    <property type="nucleotide sequence ID" value="NZ_JQCR01000003.1"/>
</dbReference>
<gene>
    <name evidence="1" type="ORF">PWYN_25640</name>
</gene>
<dbReference type="AlphaFoldDB" id="A0A098M8S9"/>
<dbReference type="EMBL" id="JQCR01000003">
    <property type="protein sequence ID" value="KGE17932.1"/>
    <property type="molecule type" value="Genomic_DNA"/>
</dbReference>
<sequence>MNDLFSRTSSSALIMVGKPNQVKAALAMWMQQYGRDMPLAYVLSLQSTHSSQIKYKELSPEIDTSGDSSSVCTL</sequence>
<keyword evidence="2" id="KW-1185">Reference proteome</keyword>
<evidence type="ECO:0000313" key="2">
    <source>
        <dbReference type="Proteomes" id="UP000029734"/>
    </source>
</evidence>